<gene>
    <name evidence="2" type="ORF">SAY87_003256</name>
</gene>
<organism evidence="2 3">
    <name type="scientific">Trapa incisa</name>
    <dbReference type="NCBI Taxonomy" id="236973"/>
    <lineage>
        <taxon>Eukaryota</taxon>
        <taxon>Viridiplantae</taxon>
        <taxon>Streptophyta</taxon>
        <taxon>Embryophyta</taxon>
        <taxon>Tracheophyta</taxon>
        <taxon>Spermatophyta</taxon>
        <taxon>Magnoliopsida</taxon>
        <taxon>eudicotyledons</taxon>
        <taxon>Gunneridae</taxon>
        <taxon>Pentapetalae</taxon>
        <taxon>rosids</taxon>
        <taxon>malvids</taxon>
        <taxon>Myrtales</taxon>
        <taxon>Lythraceae</taxon>
        <taxon>Trapa</taxon>
    </lineage>
</organism>
<sequence length="65" mass="7102">MAERGKFLLYAVLATLAFAELLRSSSAVPVTREGRLDIEINDYPGSGANNRHNPRPQLGRGCIDC</sequence>
<feature type="chain" id="PRO_5042981529" evidence="1">
    <location>
        <begin position="28"/>
        <end position="65"/>
    </location>
</feature>
<evidence type="ECO:0000313" key="2">
    <source>
        <dbReference type="EMBL" id="KAK4768115.1"/>
    </source>
</evidence>
<name>A0AAN7KR39_9MYRT</name>
<dbReference type="AlphaFoldDB" id="A0AAN7KR39"/>
<dbReference type="EMBL" id="JAXIOK010000006">
    <property type="protein sequence ID" value="KAK4768115.1"/>
    <property type="molecule type" value="Genomic_DNA"/>
</dbReference>
<evidence type="ECO:0000256" key="1">
    <source>
        <dbReference type="SAM" id="SignalP"/>
    </source>
</evidence>
<accession>A0AAN7KR39</accession>
<dbReference type="PANTHER" id="PTHR33474">
    <property type="entry name" value="TRANSMEMBRANE PROTEIN"/>
    <property type="match status" value="1"/>
</dbReference>
<protein>
    <submittedName>
        <fullName evidence="2">Uncharacterized protein</fullName>
    </submittedName>
</protein>
<keyword evidence="3" id="KW-1185">Reference proteome</keyword>
<dbReference type="PANTHER" id="PTHR33474:SF2">
    <property type="entry name" value="TRANSMEMBRANE PROTEIN"/>
    <property type="match status" value="1"/>
</dbReference>
<feature type="signal peptide" evidence="1">
    <location>
        <begin position="1"/>
        <end position="27"/>
    </location>
</feature>
<proteinExistence type="predicted"/>
<comment type="caution">
    <text evidence="2">The sequence shown here is derived from an EMBL/GenBank/DDBJ whole genome shotgun (WGS) entry which is preliminary data.</text>
</comment>
<reference evidence="2 3" key="1">
    <citation type="journal article" date="2023" name="Hortic Res">
        <title>Pangenome of water caltrop reveals structural variations and asymmetric subgenome divergence after allopolyploidization.</title>
        <authorList>
            <person name="Zhang X."/>
            <person name="Chen Y."/>
            <person name="Wang L."/>
            <person name="Yuan Y."/>
            <person name="Fang M."/>
            <person name="Shi L."/>
            <person name="Lu R."/>
            <person name="Comes H.P."/>
            <person name="Ma Y."/>
            <person name="Chen Y."/>
            <person name="Huang G."/>
            <person name="Zhou Y."/>
            <person name="Zheng Z."/>
            <person name="Qiu Y."/>
        </authorList>
    </citation>
    <scope>NUCLEOTIDE SEQUENCE [LARGE SCALE GENOMIC DNA]</scope>
    <source>
        <tissue evidence="2">Roots</tissue>
    </source>
</reference>
<dbReference type="Proteomes" id="UP001345219">
    <property type="component" value="Chromosome 3"/>
</dbReference>
<evidence type="ECO:0000313" key="3">
    <source>
        <dbReference type="Proteomes" id="UP001345219"/>
    </source>
</evidence>
<keyword evidence="1" id="KW-0732">Signal</keyword>